<dbReference type="AlphaFoldDB" id="A0A422R1R9"/>
<organism evidence="1 2">
    <name type="scientific">Paracoccus methylarcula</name>
    <dbReference type="NCBI Taxonomy" id="72022"/>
    <lineage>
        <taxon>Bacteria</taxon>
        <taxon>Pseudomonadati</taxon>
        <taxon>Pseudomonadota</taxon>
        <taxon>Alphaproteobacteria</taxon>
        <taxon>Rhodobacterales</taxon>
        <taxon>Paracoccaceae</taxon>
        <taxon>Paracoccus</taxon>
    </lineage>
</organism>
<proteinExistence type="predicted"/>
<evidence type="ECO:0000313" key="1">
    <source>
        <dbReference type="EMBL" id="RNF36164.1"/>
    </source>
</evidence>
<protein>
    <submittedName>
        <fullName evidence="1">Uncharacterized protein</fullName>
    </submittedName>
</protein>
<evidence type="ECO:0000313" key="2">
    <source>
        <dbReference type="Proteomes" id="UP000238137"/>
    </source>
</evidence>
<dbReference type="EMBL" id="PXNQ02000001">
    <property type="protein sequence ID" value="RNF36164.1"/>
    <property type="molecule type" value="Genomic_DNA"/>
</dbReference>
<keyword evidence="2" id="KW-1185">Reference proteome</keyword>
<dbReference type="Proteomes" id="UP000238137">
    <property type="component" value="Unassembled WGS sequence"/>
</dbReference>
<gene>
    <name evidence="1" type="ORF">A7A09_001875</name>
</gene>
<name>A0A422R1R9_9RHOB</name>
<reference evidence="1" key="1">
    <citation type="submission" date="2018-05" db="EMBL/GenBank/DDBJ databases">
        <title>Reclassification of Methylarcula marina and Methylarcula terricola as Paracoccus methylarcula sp.nov., comb.nov. and Paracoccus terricola comb.nov.</title>
        <authorList>
            <person name="Shmareva M.N."/>
            <person name="Doronina N.V."/>
            <person name="Vasilenko O.V."/>
            <person name="Tarlachkov S.V."/>
            <person name="Trotsenko Y.A."/>
        </authorList>
    </citation>
    <scope>NUCLEOTIDE SEQUENCE [LARGE SCALE GENOMIC DNA]</scope>
    <source>
        <strain evidence="1">VKM B-2159</strain>
    </source>
</reference>
<sequence>MGQIAEPNAIIHRFPDISLRSQADDEIAGELEFYKRYPDRWDDDYASLRNLLHQQKSLQAGTKLALTDPADLYVFLRPDLVYLDSLHPVFARALARPGPAIHTPAWLTCRGLNDRIAITTSGRSADIYGSRMKFGPSFVGEYGRGLHSERLLAYTLGTQRIPNRFFPERAARCRIGGQTVDEDFTIKWRVKARTLARLQLAPSSFAK</sequence>
<accession>A0A422R1R9</accession>
<comment type="caution">
    <text evidence="1">The sequence shown here is derived from an EMBL/GenBank/DDBJ whole genome shotgun (WGS) entry which is preliminary data.</text>
</comment>